<keyword evidence="3" id="KW-0812">Transmembrane</keyword>
<dbReference type="KEGG" id="pste:PSTEL_24810"/>
<dbReference type="RefSeq" id="WP_038699218.1">
    <property type="nucleotide sequence ID" value="NZ_CP009286.1"/>
</dbReference>
<proteinExistence type="predicted"/>
<evidence type="ECO:0000313" key="5">
    <source>
        <dbReference type="Proteomes" id="UP000029507"/>
    </source>
</evidence>
<evidence type="ECO:0000256" key="2">
    <source>
        <dbReference type="SAM" id="MobiDB-lite"/>
    </source>
</evidence>
<evidence type="ECO:0000313" key="4">
    <source>
        <dbReference type="EMBL" id="AIQ65848.1"/>
    </source>
</evidence>
<dbReference type="AlphaFoldDB" id="A0A089M2Z1"/>
<dbReference type="Gene3D" id="3.30.70.60">
    <property type="match status" value="1"/>
</dbReference>
<name>A0A089M2Z1_9BACL</name>
<dbReference type="Pfam" id="PF04350">
    <property type="entry name" value="PilO"/>
    <property type="match status" value="1"/>
</dbReference>
<organism evidence="4 5">
    <name type="scientific">Paenibacillus stellifer</name>
    <dbReference type="NCBI Taxonomy" id="169760"/>
    <lineage>
        <taxon>Bacteria</taxon>
        <taxon>Bacillati</taxon>
        <taxon>Bacillota</taxon>
        <taxon>Bacilli</taxon>
        <taxon>Bacillales</taxon>
        <taxon>Paenibacillaceae</taxon>
        <taxon>Paenibacillus</taxon>
    </lineage>
</organism>
<dbReference type="InterPro" id="IPR007445">
    <property type="entry name" value="PilO"/>
</dbReference>
<keyword evidence="5" id="KW-1185">Reference proteome</keyword>
<dbReference type="InterPro" id="IPR014717">
    <property type="entry name" value="Transl_elong_EF1B/ribsomal_bS6"/>
</dbReference>
<evidence type="ECO:0008006" key="6">
    <source>
        <dbReference type="Google" id="ProtNLM"/>
    </source>
</evidence>
<feature type="transmembrane region" description="Helical" evidence="3">
    <location>
        <begin position="12"/>
        <end position="30"/>
    </location>
</feature>
<feature type="region of interest" description="Disordered" evidence="2">
    <location>
        <begin position="199"/>
        <end position="218"/>
    </location>
</feature>
<feature type="compositionally biased region" description="Polar residues" evidence="2">
    <location>
        <begin position="205"/>
        <end position="218"/>
    </location>
</feature>
<protein>
    <recommendedName>
        <fullName evidence="6">Pilus assembly protein PilO</fullName>
    </recommendedName>
</protein>
<evidence type="ECO:0000256" key="1">
    <source>
        <dbReference type="SAM" id="Coils"/>
    </source>
</evidence>
<feature type="coiled-coil region" evidence="1">
    <location>
        <begin position="30"/>
        <end position="64"/>
    </location>
</feature>
<reference evidence="4 5" key="1">
    <citation type="submission" date="2014-08" db="EMBL/GenBank/DDBJ databases">
        <title>Comparative genomics of the Paenibacillus odorifer group.</title>
        <authorList>
            <person name="den Bakker H.C."/>
            <person name="Tsai Y.-C."/>
            <person name="Martin N."/>
            <person name="Korlach J."/>
            <person name="Wiedmann M."/>
        </authorList>
    </citation>
    <scope>NUCLEOTIDE SEQUENCE [LARGE SCALE GENOMIC DNA]</scope>
    <source>
        <strain evidence="4 5">DSM 14472</strain>
    </source>
</reference>
<sequence>MEQINKYRSPIILGMLILFLLLLALYMLGIQPANRKLGEQETELSQLNDQNALLEKKIDERKSDASRDTEQAELLAQLPQGDNSEQLILDLRAIGTLTGTRLKDVSFTVGDKNPIQEMTGSSTAAFPTVKQLNMTAVVEGDYTGIYNWMQALQSLPRIVNVDSFSFQRSADSGGAQKLPGVITANISFTAYFEQADSSADSSKSLAEQDSGQTAFAGQ</sequence>
<keyword evidence="3" id="KW-1133">Transmembrane helix</keyword>
<dbReference type="GO" id="GO:0043107">
    <property type="term" value="P:type IV pilus-dependent motility"/>
    <property type="evidence" value="ECO:0007669"/>
    <property type="project" value="InterPro"/>
</dbReference>
<dbReference type="EMBL" id="CP009286">
    <property type="protein sequence ID" value="AIQ65848.1"/>
    <property type="molecule type" value="Genomic_DNA"/>
</dbReference>
<dbReference type="Proteomes" id="UP000029507">
    <property type="component" value="Chromosome"/>
</dbReference>
<dbReference type="GO" id="GO:0043683">
    <property type="term" value="P:type IV pilus assembly"/>
    <property type="evidence" value="ECO:0007669"/>
    <property type="project" value="InterPro"/>
</dbReference>
<gene>
    <name evidence="4" type="ORF">PSTEL_24810</name>
</gene>
<accession>A0A089M2Z1</accession>
<evidence type="ECO:0000256" key="3">
    <source>
        <dbReference type="SAM" id="Phobius"/>
    </source>
</evidence>
<dbReference type="STRING" id="169760.PSTEL_24810"/>
<keyword evidence="3" id="KW-0472">Membrane</keyword>
<dbReference type="HOGENOM" id="CLU_1359279_0_0_9"/>
<keyword evidence="1" id="KW-0175">Coiled coil</keyword>